<dbReference type="EMBL" id="JAESHX010000019">
    <property type="protein sequence ID" value="MBW5891447.1"/>
    <property type="molecule type" value="Genomic_DNA"/>
</dbReference>
<dbReference type="InterPro" id="IPR058163">
    <property type="entry name" value="LysR-type_TF_proteobact-type"/>
</dbReference>
<reference evidence="6" key="1">
    <citation type="journal article" date="2021" name="bioRxiv">
        <title>Identification of Pectobacterium species isolated from the soft rot of tetecho (Neobuxbaumia tetetzo), a columnar cactus, and associated metagenomics.</title>
        <authorList>
            <person name="Vargas-Peralta D."/>
            <person name="Narvaez-Barragan D.A."/>
            <person name="de Sandozequi A."/>
            <person name="Romero-Gutierrez M.F."/>
            <person name="Segovia L."/>
            <person name="Martinez-Anaya C."/>
            <person name="Alcaraz L.D."/>
            <person name="de la Torre Almaraz R."/>
        </authorList>
    </citation>
    <scope>NUCLEOTIDE SEQUENCE</scope>
    <source>
        <strain evidence="6">A3</strain>
    </source>
</reference>
<dbReference type="Gene3D" id="1.10.10.10">
    <property type="entry name" value="Winged helix-like DNA-binding domain superfamily/Winged helix DNA-binding domain"/>
    <property type="match status" value="1"/>
</dbReference>
<proteinExistence type="inferred from homology"/>
<evidence type="ECO:0000256" key="2">
    <source>
        <dbReference type="ARBA" id="ARBA00023015"/>
    </source>
</evidence>
<dbReference type="SUPFAM" id="SSF53850">
    <property type="entry name" value="Periplasmic binding protein-like II"/>
    <property type="match status" value="1"/>
</dbReference>
<dbReference type="PANTHER" id="PTHR30537">
    <property type="entry name" value="HTH-TYPE TRANSCRIPTIONAL REGULATOR"/>
    <property type="match status" value="1"/>
</dbReference>
<protein>
    <submittedName>
        <fullName evidence="6">LysR family transcriptional regulator</fullName>
    </submittedName>
</protein>
<name>A0AAW4NWH0_9GAMM</name>
<dbReference type="Pfam" id="PF00126">
    <property type="entry name" value="HTH_1"/>
    <property type="match status" value="1"/>
</dbReference>
<comment type="similarity">
    <text evidence="1">Belongs to the LysR transcriptional regulatory family.</text>
</comment>
<organism evidence="6 7">
    <name type="scientific">Pectobacterium polaris</name>
    <dbReference type="NCBI Taxonomy" id="2042057"/>
    <lineage>
        <taxon>Bacteria</taxon>
        <taxon>Pseudomonadati</taxon>
        <taxon>Pseudomonadota</taxon>
        <taxon>Gammaproteobacteria</taxon>
        <taxon>Enterobacterales</taxon>
        <taxon>Pectobacteriaceae</taxon>
        <taxon>Pectobacterium</taxon>
    </lineage>
</organism>
<dbReference type="PRINTS" id="PR00039">
    <property type="entry name" value="HTHLYSR"/>
</dbReference>
<dbReference type="CDD" id="cd08422">
    <property type="entry name" value="PBP2_CrgA_like"/>
    <property type="match status" value="1"/>
</dbReference>
<evidence type="ECO:0000256" key="4">
    <source>
        <dbReference type="ARBA" id="ARBA00023163"/>
    </source>
</evidence>
<dbReference type="RefSeq" id="WP_219678547.1">
    <property type="nucleotide sequence ID" value="NZ_JAESHX010000019.1"/>
</dbReference>
<evidence type="ECO:0000259" key="5">
    <source>
        <dbReference type="PROSITE" id="PS50931"/>
    </source>
</evidence>
<evidence type="ECO:0000313" key="7">
    <source>
        <dbReference type="Proteomes" id="UP000696310"/>
    </source>
</evidence>
<reference evidence="6" key="2">
    <citation type="submission" date="2021-01" db="EMBL/GenBank/DDBJ databases">
        <authorList>
            <person name="Vargas Peralta D."/>
        </authorList>
    </citation>
    <scope>NUCLEOTIDE SEQUENCE</scope>
    <source>
        <strain evidence="6">A3</strain>
    </source>
</reference>
<feature type="domain" description="HTH lysR-type" evidence="5">
    <location>
        <begin position="1"/>
        <end position="62"/>
    </location>
</feature>
<dbReference type="GO" id="GO:0006351">
    <property type="term" value="P:DNA-templated transcription"/>
    <property type="evidence" value="ECO:0007669"/>
    <property type="project" value="TreeGrafter"/>
</dbReference>
<dbReference type="GO" id="GO:0043565">
    <property type="term" value="F:sequence-specific DNA binding"/>
    <property type="evidence" value="ECO:0007669"/>
    <property type="project" value="TreeGrafter"/>
</dbReference>
<keyword evidence="2" id="KW-0805">Transcription regulation</keyword>
<dbReference type="Pfam" id="PF03466">
    <property type="entry name" value="LysR_substrate"/>
    <property type="match status" value="1"/>
</dbReference>
<evidence type="ECO:0000256" key="1">
    <source>
        <dbReference type="ARBA" id="ARBA00009437"/>
    </source>
</evidence>
<gene>
    <name evidence="6" type="ORF">IM880_04430</name>
</gene>
<dbReference type="SUPFAM" id="SSF46785">
    <property type="entry name" value="Winged helix' DNA-binding domain"/>
    <property type="match status" value="1"/>
</dbReference>
<dbReference type="InterPro" id="IPR005119">
    <property type="entry name" value="LysR_subst-bd"/>
</dbReference>
<dbReference type="PROSITE" id="PS50931">
    <property type="entry name" value="HTH_LYSR"/>
    <property type="match status" value="1"/>
</dbReference>
<dbReference type="InterPro" id="IPR000847">
    <property type="entry name" value="LysR_HTH_N"/>
</dbReference>
<accession>A0AAW4NWH0</accession>
<evidence type="ECO:0000313" key="6">
    <source>
        <dbReference type="EMBL" id="MBW5891447.1"/>
    </source>
</evidence>
<dbReference type="FunFam" id="1.10.10.10:FF:000001">
    <property type="entry name" value="LysR family transcriptional regulator"/>
    <property type="match status" value="1"/>
</dbReference>
<keyword evidence="3" id="KW-0238">DNA-binding</keyword>
<dbReference type="Proteomes" id="UP000696310">
    <property type="component" value="Unassembled WGS sequence"/>
</dbReference>
<sequence length="326" mass="35802">MELSQRVRAILSFVEASDVGSFASAARSLGISSAAVSKNVASLEQVLGIRLMNRTTRKLSLTDEGKLFLKQARIAIDALDTAVDAVVARKMEISGHVRISTSAAFGREQVLPVLSGLRTRYPSLSVEVDFDDRMVDLIRDGYDLAIRGGRIVDSTLISRPVCQLGMILVASPEYLKNYGVPQSPQELSKHHLIARRFLGGKVSPWGFRSEDGSLTTMEPDNAVITISAPEAQVQAACLGLGIAQVGVHHALRYLKEGSLKIVLMGKHDPGNYEMVIQYPHRALIAPRVHATVDYLLTAFREDPSLNYPFDQLKIYCENVKKDNLSE</sequence>
<dbReference type="InterPro" id="IPR036390">
    <property type="entry name" value="WH_DNA-bd_sf"/>
</dbReference>
<evidence type="ECO:0000256" key="3">
    <source>
        <dbReference type="ARBA" id="ARBA00023125"/>
    </source>
</evidence>
<dbReference type="GO" id="GO:0003700">
    <property type="term" value="F:DNA-binding transcription factor activity"/>
    <property type="evidence" value="ECO:0007669"/>
    <property type="project" value="InterPro"/>
</dbReference>
<comment type="caution">
    <text evidence="6">The sequence shown here is derived from an EMBL/GenBank/DDBJ whole genome shotgun (WGS) entry which is preliminary data.</text>
</comment>
<dbReference type="AlphaFoldDB" id="A0AAW4NWH0"/>
<dbReference type="InterPro" id="IPR036388">
    <property type="entry name" value="WH-like_DNA-bd_sf"/>
</dbReference>
<keyword evidence="4" id="KW-0804">Transcription</keyword>
<dbReference type="PANTHER" id="PTHR30537:SF72">
    <property type="entry name" value="LYSR FAMILY TRANSCRIPTIONAL REGULATOR"/>
    <property type="match status" value="1"/>
</dbReference>
<dbReference type="Gene3D" id="3.40.190.290">
    <property type="match status" value="1"/>
</dbReference>